<dbReference type="SUPFAM" id="SSF53474">
    <property type="entry name" value="alpha/beta-Hydrolases"/>
    <property type="match status" value="1"/>
</dbReference>
<name>A0A1K1MKW1_9FLAO</name>
<keyword evidence="4" id="KW-1185">Reference proteome</keyword>
<dbReference type="OrthoDB" id="7172093at2"/>
<reference evidence="4" key="1">
    <citation type="submission" date="2016-11" db="EMBL/GenBank/DDBJ databases">
        <authorList>
            <person name="Varghese N."/>
            <person name="Submissions S."/>
        </authorList>
    </citation>
    <scope>NUCLEOTIDE SEQUENCE [LARGE SCALE GENOMIC DNA]</scope>
    <source>
        <strain evidence="4">DSM 24786</strain>
    </source>
</reference>
<keyword evidence="1" id="KW-0732">Signal</keyword>
<feature type="domain" description="AB hydrolase-1" evidence="2">
    <location>
        <begin position="48"/>
        <end position="156"/>
    </location>
</feature>
<sequence length="294" mass="33485">MRKLIRIITLFVITISSTTSFGQNKEVTLGKTKEAKAFTVETVGQGEPVLYLPGFATPGSVWKETVENLKLERKSYLFSYAGFNGNQPIEMPWYSNIKNAIINYVKDNNMSNITIVGHSMGGNLAVDIAAKLPSNVSKIIIVEALPCMREVMMPNVPAENFYYESPYNKQMLEMDAQQFKNMATMMAANMTLKEDKKEIIANWIAEADRKTWVYGYTDLLKLDLRNVLNKVRCKTLIIGASFPDVKIAKQNYEKQYLNLPNKTIVIATNSKHFLMLDQPEWFYKTATDFLVNEK</sequence>
<dbReference type="EMBL" id="FPIY01000001">
    <property type="protein sequence ID" value="SFW23707.1"/>
    <property type="molecule type" value="Genomic_DNA"/>
</dbReference>
<dbReference type="PANTHER" id="PTHR43798">
    <property type="entry name" value="MONOACYLGLYCEROL LIPASE"/>
    <property type="match status" value="1"/>
</dbReference>
<dbReference type="STRING" id="76595.SAMN05660313_00684"/>
<dbReference type="RefSeq" id="WP_084639096.1">
    <property type="nucleotide sequence ID" value="NZ_FPIY01000001.1"/>
</dbReference>
<feature type="signal peptide" evidence="1">
    <location>
        <begin position="1"/>
        <end position="22"/>
    </location>
</feature>
<evidence type="ECO:0000259" key="2">
    <source>
        <dbReference type="Pfam" id="PF00561"/>
    </source>
</evidence>
<evidence type="ECO:0000256" key="1">
    <source>
        <dbReference type="SAM" id="SignalP"/>
    </source>
</evidence>
<accession>A0A1K1MKW1</accession>
<evidence type="ECO:0000313" key="4">
    <source>
        <dbReference type="Proteomes" id="UP000183257"/>
    </source>
</evidence>
<dbReference type="Proteomes" id="UP000183257">
    <property type="component" value="Unassembled WGS sequence"/>
</dbReference>
<feature type="chain" id="PRO_5013289769" evidence="1">
    <location>
        <begin position="23"/>
        <end position="294"/>
    </location>
</feature>
<dbReference type="Gene3D" id="3.40.50.1820">
    <property type="entry name" value="alpha/beta hydrolase"/>
    <property type="match status" value="1"/>
</dbReference>
<organism evidence="3 4">
    <name type="scientific">Cellulophaga fucicola</name>
    <dbReference type="NCBI Taxonomy" id="76595"/>
    <lineage>
        <taxon>Bacteria</taxon>
        <taxon>Pseudomonadati</taxon>
        <taxon>Bacteroidota</taxon>
        <taxon>Flavobacteriia</taxon>
        <taxon>Flavobacteriales</taxon>
        <taxon>Flavobacteriaceae</taxon>
        <taxon>Cellulophaga</taxon>
    </lineage>
</organism>
<gene>
    <name evidence="3" type="ORF">SAMN05660313_00684</name>
</gene>
<evidence type="ECO:0000313" key="3">
    <source>
        <dbReference type="EMBL" id="SFW23707.1"/>
    </source>
</evidence>
<dbReference type="AlphaFoldDB" id="A0A1K1MKW1"/>
<protein>
    <submittedName>
        <fullName evidence="3">Pimeloyl-ACP methyl ester carboxylesterase</fullName>
    </submittedName>
</protein>
<dbReference type="InterPro" id="IPR000073">
    <property type="entry name" value="AB_hydrolase_1"/>
</dbReference>
<dbReference type="InterPro" id="IPR050266">
    <property type="entry name" value="AB_hydrolase_sf"/>
</dbReference>
<dbReference type="Pfam" id="PF00561">
    <property type="entry name" value="Abhydrolase_1"/>
    <property type="match status" value="1"/>
</dbReference>
<dbReference type="InterPro" id="IPR029058">
    <property type="entry name" value="AB_hydrolase_fold"/>
</dbReference>
<proteinExistence type="predicted"/>